<evidence type="ECO:0000256" key="4">
    <source>
        <dbReference type="ARBA" id="ARBA00023163"/>
    </source>
</evidence>
<evidence type="ECO:0000256" key="1">
    <source>
        <dbReference type="ARBA" id="ARBA00023015"/>
    </source>
</evidence>
<evidence type="ECO:0000256" key="2">
    <source>
        <dbReference type="ARBA" id="ARBA00023125"/>
    </source>
</evidence>
<dbReference type="OrthoDB" id="2903186at2"/>
<protein>
    <submittedName>
        <fullName evidence="7">Crp/Fnr family transcriptional regulator</fullName>
    </submittedName>
</protein>
<dbReference type="InterPro" id="IPR018490">
    <property type="entry name" value="cNMP-bd_dom_sf"/>
</dbReference>
<reference evidence="7 8" key="1">
    <citation type="submission" date="2019-03" db="EMBL/GenBank/DDBJ databases">
        <authorList>
            <person name="Kim M.K.M."/>
        </authorList>
    </citation>
    <scope>NUCLEOTIDE SEQUENCE [LARGE SCALE GENOMIC DNA]</scope>
    <source>
        <strain evidence="7 8">18JY21-1</strain>
    </source>
</reference>
<organism evidence="7 8">
    <name type="scientific">Paenibacillus albiflavus</name>
    <dbReference type="NCBI Taxonomy" id="2545760"/>
    <lineage>
        <taxon>Bacteria</taxon>
        <taxon>Bacillati</taxon>
        <taxon>Bacillota</taxon>
        <taxon>Bacilli</taxon>
        <taxon>Bacillales</taxon>
        <taxon>Paenibacillaceae</taxon>
        <taxon>Paenibacillus</taxon>
    </lineage>
</organism>
<dbReference type="SUPFAM" id="SSF51206">
    <property type="entry name" value="cAMP-binding domain-like"/>
    <property type="match status" value="1"/>
</dbReference>
<sequence>MILHKGEILFRQGDHGPLYRINSGMLKIVRIHEDGSQILMNIITPGEVIPHHSLVSPNINHGTAIALMPTEVEVIQAHDWYTKLQENPMHYREIALLLQDKLMMLQQRIDQLSQVTPMQKLEKLQAWAHQFIAPNTLIDILTQDEIGQLIGLRRETVNRLLRAQAHATTDH</sequence>
<feature type="domain" description="Cyclic nucleotide-binding" evidence="5">
    <location>
        <begin position="3"/>
        <end position="87"/>
    </location>
</feature>
<evidence type="ECO:0000313" key="7">
    <source>
        <dbReference type="EMBL" id="TCZ78262.1"/>
    </source>
</evidence>
<evidence type="ECO:0000313" key="8">
    <source>
        <dbReference type="Proteomes" id="UP000295418"/>
    </source>
</evidence>
<proteinExistence type="predicted"/>
<dbReference type="InterPro" id="IPR000595">
    <property type="entry name" value="cNMP-bd_dom"/>
</dbReference>
<dbReference type="Pfam" id="PF00325">
    <property type="entry name" value="Crp"/>
    <property type="match status" value="1"/>
</dbReference>
<dbReference type="PANTHER" id="PTHR24567:SF74">
    <property type="entry name" value="HTH-TYPE TRANSCRIPTIONAL REGULATOR ARCR"/>
    <property type="match status" value="1"/>
</dbReference>
<dbReference type="CDD" id="cd00038">
    <property type="entry name" value="CAP_ED"/>
    <property type="match status" value="1"/>
</dbReference>
<dbReference type="Gene3D" id="2.60.120.10">
    <property type="entry name" value="Jelly Rolls"/>
    <property type="match status" value="1"/>
</dbReference>
<dbReference type="InterPro" id="IPR014710">
    <property type="entry name" value="RmlC-like_jellyroll"/>
</dbReference>
<dbReference type="EMBL" id="SKFG01000006">
    <property type="protein sequence ID" value="TCZ78262.1"/>
    <property type="molecule type" value="Genomic_DNA"/>
</dbReference>
<dbReference type="InterPro" id="IPR050397">
    <property type="entry name" value="Env_Response_Regulators"/>
</dbReference>
<evidence type="ECO:0000259" key="6">
    <source>
        <dbReference type="Pfam" id="PF00325"/>
    </source>
</evidence>
<evidence type="ECO:0000259" key="5">
    <source>
        <dbReference type="Pfam" id="PF00027"/>
    </source>
</evidence>
<dbReference type="InterPro" id="IPR012318">
    <property type="entry name" value="HTH_CRP"/>
</dbReference>
<comment type="caution">
    <text evidence="7">The sequence shown here is derived from an EMBL/GenBank/DDBJ whole genome shotgun (WGS) entry which is preliminary data.</text>
</comment>
<dbReference type="GO" id="GO:0003700">
    <property type="term" value="F:DNA-binding transcription factor activity"/>
    <property type="evidence" value="ECO:0007669"/>
    <property type="project" value="TreeGrafter"/>
</dbReference>
<dbReference type="GO" id="GO:0005829">
    <property type="term" value="C:cytosol"/>
    <property type="evidence" value="ECO:0007669"/>
    <property type="project" value="TreeGrafter"/>
</dbReference>
<dbReference type="Pfam" id="PF00027">
    <property type="entry name" value="cNMP_binding"/>
    <property type="match status" value="1"/>
</dbReference>
<evidence type="ECO:0000256" key="3">
    <source>
        <dbReference type="ARBA" id="ARBA00023159"/>
    </source>
</evidence>
<keyword evidence="2" id="KW-0238">DNA-binding</keyword>
<feature type="domain" description="HTH crp-type" evidence="6">
    <location>
        <begin position="141"/>
        <end position="161"/>
    </location>
</feature>
<keyword evidence="1" id="KW-0805">Transcription regulation</keyword>
<gene>
    <name evidence="7" type="ORF">E0485_09070</name>
</gene>
<dbReference type="PANTHER" id="PTHR24567">
    <property type="entry name" value="CRP FAMILY TRANSCRIPTIONAL REGULATORY PROTEIN"/>
    <property type="match status" value="1"/>
</dbReference>
<name>A0A4V2WP79_9BACL</name>
<dbReference type="RefSeq" id="WP_132417699.1">
    <property type="nucleotide sequence ID" value="NZ_SKFG01000006.1"/>
</dbReference>
<accession>A0A4V2WP79</accession>
<dbReference type="GO" id="GO:0003677">
    <property type="term" value="F:DNA binding"/>
    <property type="evidence" value="ECO:0007669"/>
    <property type="project" value="UniProtKB-KW"/>
</dbReference>
<keyword evidence="8" id="KW-1185">Reference proteome</keyword>
<keyword evidence="3" id="KW-0010">Activator</keyword>
<dbReference type="AlphaFoldDB" id="A0A4V2WP79"/>
<dbReference type="Proteomes" id="UP000295418">
    <property type="component" value="Unassembled WGS sequence"/>
</dbReference>
<keyword evidence="4" id="KW-0804">Transcription</keyword>